<dbReference type="Gene3D" id="3.20.20.80">
    <property type="entry name" value="Glycosidases"/>
    <property type="match status" value="1"/>
</dbReference>
<sequence>MKLLAARPCVHQHGVVEICFQSDAVYPEPFKVIALDVVFTSPGNRHVEIPAFWSGGQTWRVRFSSSEIGIHAYKTRCSDAGNLGLHAQVGEVEVQPYDGENPLYSHGGIKVSEDKRHFCHADGTPFFWLGDTWWMGLCKRLSWPTDFQTLAENRKKLGFNVVQLVAGLYPDMPLFDERGASQSGFCWEKKLDQINPSFFDEADQKIFYLVELGLIPCIVGAWGYYLPMIGLENMQRHWRYLIARWGALPVVWVAAGEQTMPWYLESSVQKIASQERQKKDWSQVLAYMRAINGFDRLITTHPVSSARESVTDVRLLDFEMQQTNHALPTSHHAARAWTGWQVQPPTPVISAEARYEALEISPAVTTQNTREAFWAHALNSGLAGHTYGANGIWQVNTTLQGFGQSPTGLCWGNLPWNQAMRLPGAQQIARAKRFLESVPWNRFVPQPIRASRLEKFFQANPRLQRVAQKLGWRWSPSNPIAFAVCKEQSVAIIYTITRRPFNIDLHLFDVPVKLRWIDPTNFDTHPVDSVLRGDHLHVKSHCKNAAGDNDWILLLQT</sequence>
<evidence type="ECO:0000313" key="4">
    <source>
        <dbReference type="Proteomes" id="UP001265700"/>
    </source>
</evidence>
<dbReference type="Pfam" id="PF13204">
    <property type="entry name" value="Apiosidase"/>
    <property type="match status" value="1"/>
</dbReference>
<dbReference type="InterPro" id="IPR025277">
    <property type="entry name" value="Apiosidase-like_cat_dom"/>
</dbReference>
<comment type="caution">
    <text evidence="3">The sequence shown here is derived from an EMBL/GenBank/DDBJ whole genome shotgun (WGS) entry which is preliminary data.</text>
</comment>
<organism evidence="3 4">
    <name type="scientific">Hydrogenophaga palleronii</name>
    <dbReference type="NCBI Taxonomy" id="65655"/>
    <lineage>
        <taxon>Bacteria</taxon>
        <taxon>Pseudomonadati</taxon>
        <taxon>Pseudomonadota</taxon>
        <taxon>Betaproteobacteria</taxon>
        <taxon>Burkholderiales</taxon>
        <taxon>Comamonadaceae</taxon>
        <taxon>Hydrogenophaga</taxon>
    </lineage>
</organism>
<dbReference type="PANTHER" id="PTHR37836">
    <property type="entry name" value="LMO1036 PROTEIN"/>
    <property type="match status" value="1"/>
</dbReference>
<dbReference type="Pfam" id="PF16586">
    <property type="entry name" value="DUF5060"/>
    <property type="match status" value="1"/>
</dbReference>
<keyword evidence="4" id="KW-1185">Reference proteome</keyword>
<evidence type="ECO:0000313" key="3">
    <source>
        <dbReference type="EMBL" id="MDR7148298.1"/>
    </source>
</evidence>
<accession>A0ABU1WGF7</accession>
<name>A0ABU1WGF7_9BURK</name>
<dbReference type="InterPro" id="IPR032260">
    <property type="entry name" value="DUF5060"/>
</dbReference>
<feature type="domain" description="DUF5060" evidence="2">
    <location>
        <begin position="10"/>
        <end position="77"/>
    </location>
</feature>
<dbReference type="EMBL" id="JAVDWU010000001">
    <property type="protein sequence ID" value="MDR7148298.1"/>
    <property type="molecule type" value="Genomic_DNA"/>
</dbReference>
<evidence type="ECO:0008006" key="5">
    <source>
        <dbReference type="Google" id="ProtNLM"/>
    </source>
</evidence>
<dbReference type="Gene3D" id="2.60.40.10">
    <property type="entry name" value="Immunoglobulins"/>
    <property type="match status" value="1"/>
</dbReference>
<dbReference type="Proteomes" id="UP001265700">
    <property type="component" value="Unassembled WGS sequence"/>
</dbReference>
<evidence type="ECO:0000259" key="1">
    <source>
        <dbReference type="Pfam" id="PF13204"/>
    </source>
</evidence>
<evidence type="ECO:0000259" key="2">
    <source>
        <dbReference type="Pfam" id="PF16586"/>
    </source>
</evidence>
<reference evidence="3 4" key="1">
    <citation type="submission" date="2023-07" db="EMBL/GenBank/DDBJ databases">
        <title>Sorghum-associated microbial communities from plants grown in Nebraska, USA.</title>
        <authorList>
            <person name="Schachtman D."/>
        </authorList>
    </citation>
    <scope>NUCLEOTIDE SEQUENCE [LARGE SCALE GENOMIC DNA]</scope>
    <source>
        <strain evidence="3 4">4249</strain>
    </source>
</reference>
<gene>
    <name evidence="3" type="ORF">J2W49_000226</name>
</gene>
<dbReference type="PANTHER" id="PTHR37836:SF2">
    <property type="entry name" value="DUF4038 DOMAIN-CONTAINING PROTEIN"/>
    <property type="match status" value="1"/>
</dbReference>
<proteinExistence type="predicted"/>
<dbReference type="SUPFAM" id="SSF51445">
    <property type="entry name" value="(Trans)glycosidases"/>
    <property type="match status" value="1"/>
</dbReference>
<dbReference type="RefSeq" id="WP_310310665.1">
    <property type="nucleotide sequence ID" value="NZ_JAVDWU010000001.1"/>
</dbReference>
<dbReference type="InterPro" id="IPR013783">
    <property type="entry name" value="Ig-like_fold"/>
</dbReference>
<protein>
    <recommendedName>
        <fullName evidence="5">DUF4038 domain-containing protein</fullName>
    </recommendedName>
</protein>
<dbReference type="InterPro" id="IPR017853">
    <property type="entry name" value="GH"/>
</dbReference>
<feature type="domain" description="Apiosidase-like catalytic" evidence="1">
    <location>
        <begin position="112"/>
        <end position="440"/>
    </location>
</feature>